<evidence type="ECO:0000256" key="5">
    <source>
        <dbReference type="SAM" id="SignalP"/>
    </source>
</evidence>
<keyword evidence="5" id="KW-0732">Signal</keyword>
<feature type="domain" description="Peptidase S1" evidence="6">
    <location>
        <begin position="24"/>
        <end position="228"/>
    </location>
</feature>
<keyword evidence="2" id="KW-0378">Hydrolase</keyword>
<organism evidence="7 8">
    <name type="scientific">Pararge aegeria aegeria</name>
    <dbReference type="NCBI Taxonomy" id="348720"/>
    <lineage>
        <taxon>Eukaryota</taxon>
        <taxon>Metazoa</taxon>
        <taxon>Ecdysozoa</taxon>
        <taxon>Arthropoda</taxon>
        <taxon>Hexapoda</taxon>
        <taxon>Insecta</taxon>
        <taxon>Pterygota</taxon>
        <taxon>Neoptera</taxon>
        <taxon>Endopterygota</taxon>
        <taxon>Lepidoptera</taxon>
        <taxon>Glossata</taxon>
        <taxon>Ditrysia</taxon>
        <taxon>Papilionoidea</taxon>
        <taxon>Nymphalidae</taxon>
        <taxon>Satyrinae</taxon>
        <taxon>Satyrini</taxon>
        <taxon>Parargina</taxon>
        <taxon>Pararge</taxon>
    </lineage>
</organism>
<dbReference type="SUPFAM" id="SSF50494">
    <property type="entry name" value="Trypsin-like serine proteases"/>
    <property type="match status" value="1"/>
</dbReference>
<dbReference type="Proteomes" id="UP000838756">
    <property type="component" value="Unassembled WGS sequence"/>
</dbReference>
<dbReference type="Pfam" id="PF00089">
    <property type="entry name" value="Trypsin"/>
    <property type="match status" value="1"/>
</dbReference>
<name>A0A8S4S5K4_9NEOP</name>
<dbReference type="PROSITE" id="PS50240">
    <property type="entry name" value="TRYPSIN_DOM"/>
    <property type="match status" value="1"/>
</dbReference>
<dbReference type="InterPro" id="IPR050430">
    <property type="entry name" value="Peptidase_S1"/>
</dbReference>
<dbReference type="AlphaFoldDB" id="A0A8S4S5K4"/>
<dbReference type="SMART" id="SM00020">
    <property type="entry name" value="Tryp_SPc"/>
    <property type="match status" value="1"/>
</dbReference>
<protein>
    <submittedName>
        <fullName evidence="7">Jg1343 protein</fullName>
    </submittedName>
</protein>
<feature type="chain" id="PRO_5035815025" evidence="5">
    <location>
        <begin position="18"/>
        <end position="231"/>
    </location>
</feature>
<dbReference type="InterPro" id="IPR001254">
    <property type="entry name" value="Trypsin_dom"/>
</dbReference>
<comment type="caution">
    <text evidence="7">The sequence shown here is derived from an EMBL/GenBank/DDBJ whole genome shotgun (WGS) entry which is preliminary data.</text>
</comment>
<gene>
    <name evidence="7" type="primary">jg1343</name>
    <name evidence="7" type="ORF">PAEG_LOCUS20603</name>
</gene>
<evidence type="ECO:0000256" key="4">
    <source>
        <dbReference type="ARBA" id="ARBA00023157"/>
    </source>
</evidence>
<evidence type="ECO:0000256" key="1">
    <source>
        <dbReference type="ARBA" id="ARBA00022670"/>
    </source>
</evidence>
<dbReference type="EMBL" id="CAKXAJ010025840">
    <property type="protein sequence ID" value="CAH2244688.1"/>
    <property type="molecule type" value="Genomic_DNA"/>
</dbReference>
<keyword evidence="4" id="KW-1015">Disulfide bond</keyword>
<dbReference type="PANTHER" id="PTHR24276:SF98">
    <property type="entry name" value="FI18310P1-RELATED"/>
    <property type="match status" value="1"/>
</dbReference>
<reference evidence="7" key="1">
    <citation type="submission" date="2022-03" db="EMBL/GenBank/DDBJ databases">
        <authorList>
            <person name="Lindestad O."/>
        </authorList>
    </citation>
    <scope>NUCLEOTIDE SEQUENCE</scope>
</reference>
<keyword evidence="8" id="KW-1185">Reference proteome</keyword>
<dbReference type="OrthoDB" id="7840639at2759"/>
<dbReference type="InterPro" id="IPR043504">
    <property type="entry name" value="Peptidase_S1_PA_chymotrypsin"/>
</dbReference>
<evidence type="ECO:0000259" key="6">
    <source>
        <dbReference type="PROSITE" id="PS50240"/>
    </source>
</evidence>
<dbReference type="InterPro" id="IPR009003">
    <property type="entry name" value="Peptidase_S1_PA"/>
</dbReference>
<dbReference type="GO" id="GO:0004252">
    <property type="term" value="F:serine-type endopeptidase activity"/>
    <property type="evidence" value="ECO:0007669"/>
    <property type="project" value="InterPro"/>
</dbReference>
<sequence length="231" mass="24153">MKGFGVALFCLVVAVQGRNLDVDGLSGSPAQLGENPWLVHLRVTKLTGGGLLSSSVGSLIGSSWVLTAASAVQDARFVWIRYGAVDPIRPELVTETSTVRIHPEYNAATGENNVALVSINRIVQPTDNIKPVTLAAAGSEIPSSGRLCGFGGENNIPGERLQCLEADLTVEGETITAKGTGSVPSEFDIGSPLVSDGVQYGVLSSVDGTAPVYLKTSLYRAWIQEVTGTIV</sequence>
<accession>A0A8S4S5K4</accession>
<proteinExistence type="predicted"/>
<feature type="signal peptide" evidence="5">
    <location>
        <begin position="1"/>
        <end position="17"/>
    </location>
</feature>
<keyword evidence="3" id="KW-0720">Serine protease</keyword>
<keyword evidence="1" id="KW-0645">Protease</keyword>
<dbReference type="PANTHER" id="PTHR24276">
    <property type="entry name" value="POLYSERASE-RELATED"/>
    <property type="match status" value="1"/>
</dbReference>
<evidence type="ECO:0000313" key="7">
    <source>
        <dbReference type="EMBL" id="CAH2244688.1"/>
    </source>
</evidence>
<evidence type="ECO:0000256" key="3">
    <source>
        <dbReference type="ARBA" id="ARBA00022825"/>
    </source>
</evidence>
<evidence type="ECO:0000256" key="2">
    <source>
        <dbReference type="ARBA" id="ARBA00022801"/>
    </source>
</evidence>
<evidence type="ECO:0000313" key="8">
    <source>
        <dbReference type="Proteomes" id="UP000838756"/>
    </source>
</evidence>
<dbReference type="Gene3D" id="2.40.10.10">
    <property type="entry name" value="Trypsin-like serine proteases"/>
    <property type="match status" value="1"/>
</dbReference>
<dbReference type="GO" id="GO:0006508">
    <property type="term" value="P:proteolysis"/>
    <property type="evidence" value="ECO:0007669"/>
    <property type="project" value="UniProtKB-KW"/>
</dbReference>